<dbReference type="InterPro" id="IPR047183">
    <property type="entry name" value="GDO-like"/>
</dbReference>
<reference evidence="4 5" key="1">
    <citation type="submission" date="2013-02" db="EMBL/GenBank/DDBJ databases">
        <title>The Genome Sequence of Acinetobacter sp. NIPH 758.</title>
        <authorList>
            <consortium name="The Broad Institute Genome Sequencing Platform"/>
            <consortium name="The Broad Institute Genome Sequencing Center for Infectious Disease"/>
            <person name="Cerqueira G."/>
            <person name="Feldgarden M."/>
            <person name="Courvalin P."/>
            <person name="Perichon B."/>
            <person name="Grillot-Courvalin C."/>
            <person name="Clermont D."/>
            <person name="Rocha E."/>
            <person name="Yoon E.-J."/>
            <person name="Nemec A."/>
            <person name="Walker B."/>
            <person name="Young S.K."/>
            <person name="Zeng Q."/>
            <person name="Gargeya S."/>
            <person name="Fitzgerald M."/>
            <person name="Haas B."/>
            <person name="Abouelleil A."/>
            <person name="Alvarado L."/>
            <person name="Arachchi H.M."/>
            <person name="Berlin A.M."/>
            <person name="Chapman S.B."/>
            <person name="Dewar J."/>
            <person name="Goldberg J."/>
            <person name="Griggs A."/>
            <person name="Gujja S."/>
            <person name="Hansen M."/>
            <person name="Howarth C."/>
            <person name="Imamovic A."/>
            <person name="Larimer J."/>
            <person name="McCowan C."/>
            <person name="Murphy C."/>
            <person name="Neiman D."/>
            <person name="Pearson M."/>
            <person name="Priest M."/>
            <person name="Roberts A."/>
            <person name="Saif S."/>
            <person name="Shea T."/>
            <person name="Sisk P."/>
            <person name="Sykes S."/>
            <person name="Wortman J."/>
            <person name="Nusbaum C."/>
            <person name="Birren B."/>
        </authorList>
    </citation>
    <scope>NUCLEOTIDE SEQUENCE [LARGE SCALE GENOMIC DNA]</scope>
    <source>
        <strain evidence="4 5">NIPH 758</strain>
    </source>
</reference>
<dbReference type="PANTHER" id="PTHR41517:SF1">
    <property type="entry name" value="CUPIN"/>
    <property type="match status" value="1"/>
</dbReference>
<evidence type="ECO:0000256" key="1">
    <source>
        <dbReference type="ARBA" id="ARBA00022964"/>
    </source>
</evidence>
<dbReference type="Gene3D" id="2.60.120.10">
    <property type="entry name" value="Jelly Rolls"/>
    <property type="match status" value="1"/>
</dbReference>
<protein>
    <submittedName>
        <fullName evidence="4">Gentisate 1,2-dioxygenase</fullName>
    </submittedName>
</protein>
<dbReference type="InterPro" id="IPR013096">
    <property type="entry name" value="Cupin_2"/>
</dbReference>
<dbReference type="HOGENOM" id="CLU_060572_0_0_6"/>
<proteinExistence type="predicted"/>
<dbReference type="Pfam" id="PF07883">
    <property type="entry name" value="Cupin_2"/>
    <property type="match status" value="1"/>
</dbReference>
<organism evidence="4 5">
    <name type="scientific">Acinetobacter vivianii</name>
    <dbReference type="NCBI Taxonomy" id="1776742"/>
    <lineage>
        <taxon>Bacteria</taxon>
        <taxon>Pseudomonadati</taxon>
        <taxon>Pseudomonadota</taxon>
        <taxon>Gammaproteobacteria</taxon>
        <taxon>Moraxellales</taxon>
        <taxon>Moraxellaceae</taxon>
        <taxon>Acinetobacter</taxon>
    </lineage>
</organism>
<dbReference type="eggNOG" id="COG3435">
    <property type="taxonomic scope" value="Bacteria"/>
</dbReference>
<evidence type="ECO:0000313" key="4">
    <source>
        <dbReference type="EMBL" id="ENU91133.1"/>
    </source>
</evidence>
<dbReference type="RefSeq" id="WP_004773268.1">
    <property type="nucleotide sequence ID" value="NZ_KB849358.1"/>
</dbReference>
<evidence type="ECO:0000313" key="5">
    <source>
        <dbReference type="Proteomes" id="UP000013049"/>
    </source>
</evidence>
<gene>
    <name evidence="4" type="ORF">F971_03270</name>
</gene>
<comment type="caution">
    <text evidence="4">The sequence shown here is derived from an EMBL/GenBank/DDBJ whole genome shotgun (WGS) entry which is preliminary data.</text>
</comment>
<accession>N8W2R0</accession>
<dbReference type="SUPFAM" id="SSF51182">
    <property type="entry name" value="RmlC-like cupins"/>
    <property type="match status" value="1"/>
</dbReference>
<dbReference type="AlphaFoldDB" id="N8W2R0"/>
<dbReference type="PATRIC" id="fig|1217712.3.peg.3159"/>
<evidence type="ECO:0000256" key="2">
    <source>
        <dbReference type="ARBA" id="ARBA00023002"/>
    </source>
</evidence>
<evidence type="ECO:0000259" key="3">
    <source>
        <dbReference type="Pfam" id="PF07883"/>
    </source>
</evidence>
<keyword evidence="2" id="KW-0560">Oxidoreductase</keyword>
<name>N8W2R0_9GAMM</name>
<dbReference type="EMBL" id="APPC01000022">
    <property type="protein sequence ID" value="ENU91133.1"/>
    <property type="molecule type" value="Genomic_DNA"/>
</dbReference>
<dbReference type="Proteomes" id="UP000013049">
    <property type="component" value="Unassembled WGS sequence"/>
</dbReference>
<dbReference type="CDD" id="cd02216">
    <property type="entry name" value="cupin_GDO-like_N"/>
    <property type="match status" value="1"/>
</dbReference>
<dbReference type="InterPro" id="IPR014710">
    <property type="entry name" value="RmlC-like_jellyroll"/>
</dbReference>
<dbReference type="InterPro" id="IPR011051">
    <property type="entry name" value="RmlC_Cupin_sf"/>
</dbReference>
<dbReference type="PANTHER" id="PTHR41517">
    <property type="entry name" value="1,2-DIOXYGENASE PROTEIN-RELATED"/>
    <property type="match status" value="1"/>
</dbReference>
<sequence>MEQLGTLEELPERYREQLEASNLVPLWPNLRNFIPPHAPQPHTLATAWYFHQIKPLLLQAGELTPIEKAERRVLALANPGHGLDNMKVSPAMYLGMQLLLPKEWAPAHRHTPNAVRLIIEGEGAYTTVEGQKCLMEHGDMILTPSGLWHEHGHDGDQPVIWMDILDLPLVYYMEASFVEEGRRQEVDRINQGSTHNYAVGIVPTPHFIREDAVYPMLRYAWKDTKKVLDALAAGTTRQEVIQVAYVNPETGRDCQNILGYSALLLRAKETVSLPLRSTAQVFHVIEGELKINIDQQHFSLTKADTACAPCFAAIDLINTSEQPCYVFIADEAPLQRKLGLYSVRERQLSHERFTKIAVEEAGI</sequence>
<keyword evidence="1 4" id="KW-0223">Dioxygenase</keyword>
<feature type="domain" description="Cupin type-2" evidence="3">
    <location>
        <begin position="97"/>
        <end position="164"/>
    </location>
</feature>
<dbReference type="GO" id="GO:0051213">
    <property type="term" value="F:dioxygenase activity"/>
    <property type="evidence" value="ECO:0007669"/>
    <property type="project" value="UniProtKB-KW"/>
</dbReference>